<dbReference type="Gene3D" id="2.60.120.260">
    <property type="entry name" value="Galactose-binding domain-like"/>
    <property type="match status" value="1"/>
</dbReference>
<comment type="subcellular location">
    <subcellularLocation>
        <location evidence="2">Secreted</location>
    </subcellularLocation>
</comment>
<dbReference type="InterPro" id="IPR029411">
    <property type="entry name" value="RG-lyase_III"/>
</dbReference>
<evidence type="ECO:0000256" key="9">
    <source>
        <dbReference type="ARBA" id="ARBA00023326"/>
    </source>
</evidence>
<evidence type="ECO:0000256" key="3">
    <source>
        <dbReference type="ARBA" id="ARBA00010418"/>
    </source>
</evidence>
<keyword evidence="6 10" id="KW-0732">Signal</keyword>
<organism evidence="13 14">
    <name type="scientific">Apiospora aurea</name>
    <dbReference type="NCBI Taxonomy" id="335848"/>
    <lineage>
        <taxon>Eukaryota</taxon>
        <taxon>Fungi</taxon>
        <taxon>Dikarya</taxon>
        <taxon>Ascomycota</taxon>
        <taxon>Pezizomycotina</taxon>
        <taxon>Sordariomycetes</taxon>
        <taxon>Xylariomycetidae</taxon>
        <taxon>Amphisphaeriales</taxon>
        <taxon>Apiosporaceae</taxon>
        <taxon>Apiospora</taxon>
    </lineage>
</organism>
<dbReference type="Gene3D" id="2.60.40.1120">
    <property type="entry name" value="Carboxypeptidase-like, regulatory domain"/>
    <property type="match status" value="1"/>
</dbReference>
<dbReference type="SUPFAM" id="SSF49452">
    <property type="entry name" value="Starch-binding domain-like"/>
    <property type="match status" value="1"/>
</dbReference>
<protein>
    <recommendedName>
        <fullName evidence="4">rhamnogalacturonan endolyase</fullName>
        <ecNumber evidence="4">4.2.2.23</ecNumber>
    </recommendedName>
</protein>
<dbReference type="CDD" id="cd10320">
    <property type="entry name" value="RGL4_N"/>
    <property type="match status" value="1"/>
</dbReference>
<keyword evidence="14" id="KW-1185">Reference proteome</keyword>
<dbReference type="RefSeq" id="XP_066696566.1">
    <property type="nucleotide sequence ID" value="XM_066847075.1"/>
</dbReference>
<evidence type="ECO:0000256" key="10">
    <source>
        <dbReference type="SAM" id="SignalP"/>
    </source>
</evidence>
<accession>A0ABR1Q3E6</accession>
<evidence type="ECO:0000256" key="6">
    <source>
        <dbReference type="ARBA" id="ARBA00022729"/>
    </source>
</evidence>
<dbReference type="EC" id="4.2.2.23" evidence="4"/>
<comment type="caution">
    <text evidence="13">The sequence shown here is derived from an EMBL/GenBank/DDBJ whole genome shotgun (WGS) entry which is preliminary data.</text>
</comment>
<keyword evidence="9" id="KW-0624">Polysaccharide degradation</keyword>
<feature type="domain" description="Rhamnogalacturonan lyase" evidence="11">
    <location>
        <begin position="463"/>
        <end position="636"/>
    </location>
</feature>
<keyword evidence="8" id="KW-0119">Carbohydrate metabolism</keyword>
<dbReference type="EMBL" id="JAQQWE010000007">
    <property type="protein sequence ID" value="KAK7946532.1"/>
    <property type="molecule type" value="Genomic_DNA"/>
</dbReference>
<keyword evidence="7" id="KW-0456">Lyase</keyword>
<comment type="similarity">
    <text evidence="3">Belongs to the polysaccharide lyase 4 family.</text>
</comment>
<dbReference type="InterPro" id="IPR008979">
    <property type="entry name" value="Galactose-bd-like_sf"/>
</dbReference>
<name>A0ABR1Q3E6_9PEZI</name>
<dbReference type="InterPro" id="IPR013784">
    <property type="entry name" value="Carb-bd-like_fold"/>
</dbReference>
<evidence type="ECO:0000256" key="7">
    <source>
        <dbReference type="ARBA" id="ARBA00023239"/>
    </source>
</evidence>
<dbReference type="PANTHER" id="PTHR32018:SF1">
    <property type="entry name" value="RHAMNOGALACTURONAN ENDOLYASE"/>
    <property type="match status" value="1"/>
</dbReference>
<evidence type="ECO:0000256" key="4">
    <source>
        <dbReference type="ARBA" id="ARBA00012437"/>
    </source>
</evidence>
<dbReference type="InterPro" id="IPR014718">
    <property type="entry name" value="GH-type_carb-bd"/>
</dbReference>
<evidence type="ECO:0000259" key="11">
    <source>
        <dbReference type="Pfam" id="PF14683"/>
    </source>
</evidence>
<evidence type="ECO:0000256" key="5">
    <source>
        <dbReference type="ARBA" id="ARBA00022525"/>
    </source>
</evidence>
<evidence type="ECO:0000259" key="12">
    <source>
        <dbReference type="Pfam" id="PF14686"/>
    </source>
</evidence>
<dbReference type="SUPFAM" id="SSF74650">
    <property type="entry name" value="Galactose mutarotase-like"/>
    <property type="match status" value="1"/>
</dbReference>
<evidence type="ECO:0000313" key="13">
    <source>
        <dbReference type="EMBL" id="KAK7946532.1"/>
    </source>
</evidence>
<feature type="domain" description="Rhamnogalacturonan lyase" evidence="12">
    <location>
        <begin position="373"/>
        <end position="449"/>
    </location>
</feature>
<proteinExistence type="inferred from homology"/>
<evidence type="ECO:0000256" key="8">
    <source>
        <dbReference type="ARBA" id="ARBA00023277"/>
    </source>
</evidence>
<dbReference type="Proteomes" id="UP001391051">
    <property type="component" value="Unassembled WGS sequence"/>
</dbReference>
<evidence type="ECO:0000313" key="14">
    <source>
        <dbReference type="Proteomes" id="UP001391051"/>
    </source>
</evidence>
<gene>
    <name evidence="13" type="ORF">PG986_010853</name>
</gene>
<feature type="chain" id="PRO_5045758518" description="rhamnogalacturonan endolyase" evidence="10">
    <location>
        <begin position="31"/>
        <end position="638"/>
    </location>
</feature>
<dbReference type="SUPFAM" id="SSF49785">
    <property type="entry name" value="Galactose-binding domain-like"/>
    <property type="match status" value="1"/>
</dbReference>
<dbReference type="InterPro" id="IPR029413">
    <property type="entry name" value="RG-lyase_II"/>
</dbReference>
<dbReference type="Pfam" id="PF14683">
    <property type="entry name" value="CBM-like"/>
    <property type="match status" value="1"/>
</dbReference>
<dbReference type="GeneID" id="92080137"/>
<dbReference type="PANTHER" id="PTHR32018">
    <property type="entry name" value="RHAMNOGALACTURONATE LYASE FAMILY PROTEIN"/>
    <property type="match status" value="1"/>
</dbReference>
<dbReference type="InterPro" id="IPR051850">
    <property type="entry name" value="Polysacch_Lyase_4"/>
</dbReference>
<reference evidence="13 14" key="1">
    <citation type="submission" date="2023-01" db="EMBL/GenBank/DDBJ databases">
        <title>Analysis of 21 Apiospora genomes using comparative genomics revels a genus with tremendous synthesis potential of carbohydrate active enzymes and secondary metabolites.</title>
        <authorList>
            <person name="Sorensen T."/>
        </authorList>
    </citation>
    <scope>NUCLEOTIDE SEQUENCE [LARGE SCALE GENOMIC DNA]</scope>
    <source>
        <strain evidence="13 14">CBS 24483</strain>
    </source>
</reference>
<dbReference type="InterPro" id="IPR011013">
    <property type="entry name" value="Gal_mutarotase_sf_dom"/>
</dbReference>
<feature type="signal peptide" evidence="10">
    <location>
        <begin position="1"/>
        <end position="30"/>
    </location>
</feature>
<keyword evidence="5" id="KW-0964">Secreted</keyword>
<evidence type="ECO:0000256" key="2">
    <source>
        <dbReference type="ARBA" id="ARBA00004613"/>
    </source>
</evidence>
<dbReference type="Pfam" id="PF14686">
    <property type="entry name" value="fn3_3"/>
    <property type="match status" value="1"/>
</dbReference>
<dbReference type="CDD" id="cd10316">
    <property type="entry name" value="RGL4_M"/>
    <property type="match status" value="1"/>
</dbReference>
<dbReference type="Gene3D" id="2.70.98.10">
    <property type="match status" value="1"/>
</dbReference>
<sequence>MKSSGKVNSMWATYVAATMALLLGSSHTHALPPLAPTGPFFQELGNESWVIGNEAWNMTQGRQYGVELYYKNHDCVGDAVGHYVSYSEFARPPALPSLVGGNKTQKARMKIVLQDTDPSHHVDGAQSDLNWTSAAIHKEGTYQGDAYLDVKFAAREGDMHWVIFSGQAGAYQYFVNRALPTLGEFRTLWRLDNSTFTHGKTDLRDEALPPLSDYLPENKVQDETWRRPGWSDGGGGGYITKYDLSSWVRTQSYYGVYGDRFGSWYINPGKDYYNGNHLKQELMIHRESKTGDAVQLNMIHGTHFQVSAVDEFPEGKMWGPWLWYLNDGSREDAAQRAQGEFAAWPYTWFEDEAYHQRGSVQGQLRLSDGRPATHAAVFLGDNNQSKTALDMGSDYYYTGYADAEGRFEFKHVRAAAYGLQAWSNGSEIAGVTTEFLRQDVVVTAGETTGLGTMTWRVSNKTKIFQVGDFDRTSHGFAYGGAPYEHGLVDKCPADLHFTVGTSKTEDWCFGQSKLGSWVISFSLDKSAGLCAKKSKCSSAGRSEEVTLIVSLAGFSTGASSRVWANDVVVGNLTSGAAPGLLNDPSLYRSGTMAGEWRYLEFPFDAGTVLREGTNEIRFEVTSNTTWRGFMWDSVVLEW</sequence>
<comment type="catalytic activity">
    <reaction evidence="1">
        <text>Endotype eliminative cleavage of L-alpha-rhamnopyranosyl-(1-&gt;4)-alpha-D-galactopyranosyluronic acid bonds of rhamnogalacturonan I domains in ramified hairy regions of pectin leaving L-rhamnopyranose at the reducing end and 4-deoxy-4,5-unsaturated D-galactopyranosyluronic acid at the non-reducing end.</text>
        <dbReference type="EC" id="4.2.2.23"/>
    </reaction>
</comment>
<evidence type="ECO:0000256" key="1">
    <source>
        <dbReference type="ARBA" id="ARBA00001324"/>
    </source>
</evidence>